<accession>A0AAE1E8D7</accession>
<gene>
    <name evidence="1" type="ORF">RRG08_020140</name>
</gene>
<sequence length="101" mass="11293">MLDFVLMARKAGFKSKSRWSRWSGVNLYSIVHAQCRPKGPTDISMYAQHTIHFTHCPIPFPCDTESEDAHCPIPFPCDTESEAAHCPIPFPCDTESEAAPV</sequence>
<comment type="caution">
    <text evidence="1">The sequence shown here is derived from an EMBL/GenBank/DDBJ whole genome shotgun (WGS) entry which is preliminary data.</text>
</comment>
<dbReference type="EMBL" id="JAWDGP010000749">
    <property type="protein sequence ID" value="KAK3797747.1"/>
    <property type="molecule type" value="Genomic_DNA"/>
</dbReference>
<protein>
    <submittedName>
        <fullName evidence="1">Uncharacterized protein</fullName>
    </submittedName>
</protein>
<reference evidence="1" key="1">
    <citation type="journal article" date="2023" name="G3 (Bethesda)">
        <title>A reference genome for the long-term kleptoplast-retaining sea slug Elysia crispata morphotype clarki.</title>
        <authorList>
            <person name="Eastman K.E."/>
            <person name="Pendleton A.L."/>
            <person name="Shaikh M.A."/>
            <person name="Suttiyut T."/>
            <person name="Ogas R."/>
            <person name="Tomko P."/>
            <person name="Gavelis G."/>
            <person name="Widhalm J.R."/>
            <person name="Wisecaver J.H."/>
        </authorList>
    </citation>
    <scope>NUCLEOTIDE SEQUENCE</scope>
    <source>
        <strain evidence="1">ECLA1</strain>
    </source>
</reference>
<organism evidence="1 2">
    <name type="scientific">Elysia crispata</name>
    <name type="common">lettuce slug</name>
    <dbReference type="NCBI Taxonomy" id="231223"/>
    <lineage>
        <taxon>Eukaryota</taxon>
        <taxon>Metazoa</taxon>
        <taxon>Spiralia</taxon>
        <taxon>Lophotrochozoa</taxon>
        <taxon>Mollusca</taxon>
        <taxon>Gastropoda</taxon>
        <taxon>Heterobranchia</taxon>
        <taxon>Euthyneura</taxon>
        <taxon>Panpulmonata</taxon>
        <taxon>Sacoglossa</taxon>
        <taxon>Placobranchoidea</taxon>
        <taxon>Plakobranchidae</taxon>
        <taxon>Elysia</taxon>
    </lineage>
</organism>
<proteinExistence type="predicted"/>
<keyword evidence="2" id="KW-1185">Reference proteome</keyword>
<dbReference type="Proteomes" id="UP001283361">
    <property type="component" value="Unassembled WGS sequence"/>
</dbReference>
<name>A0AAE1E8D7_9GAST</name>
<dbReference type="AlphaFoldDB" id="A0AAE1E8D7"/>
<evidence type="ECO:0000313" key="2">
    <source>
        <dbReference type="Proteomes" id="UP001283361"/>
    </source>
</evidence>
<evidence type="ECO:0000313" key="1">
    <source>
        <dbReference type="EMBL" id="KAK3797747.1"/>
    </source>
</evidence>